<keyword evidence="1" id="KW-0812">Transmembrane</keyword>
<dbReference type="Proteomes" id="UP000004664">
    <property type="component" value="Unassembled WGS sequence"/>
</dbReference>
<dbReference type="HOGENOM" id="CLU_3218577_0_0_6"/>
<accession>G3J2I4</accession>
<sequence length="44" mass="4942">MPETGFGVVLMGFIVSIFYVSTLERYIQFNAGAWPEGVLEDKKT</sequence>
<proteinExistence type="predicted"/>
<gene>
    <name evidence="2" type="ORF">Mettu_3062</name>
</gene>
<evidence type="ECO:0000256" key="1">
    <source>
        <dbReference type="SAM" id="Phobius"/>
    </source>
</evidence>
<evidence type="ECO:0000313" key="2">
    <source>
        <dbReference type="EMBL" id="EGW19940.1"/>
    </source>
</evidence>
<dbReference type="AlphaFoldDB" id="G3J2I4"/>
<dbReference type="STRING" id="697282.Mettu_3062"/>
<reference evidence="2 3" key="1">
    <citation type="submission" date="2011-06" db="EMBL/GenBank/DDBJ databases">
        <title>Genomic sequence of Methylobacter tundripaludum SV96.</title>
        <authorList>
            <consortium name="US DOE Joint Genome Institute"/>
            <person name="Lucas S."/>
            <person name="Han J."/>
            <person name="Lapidus A."/>
            <person name="Cheng J.-F."/>
            <person name="Goodwin L."/>
            <person name="Pitluck S."/>
            <person name="Held B."/>
            <person name="Detter J.C."/>
            <person name="Han C."/>
            <person name="Tapia R."/>
            <person name="Land M."/>
            <person name="Hauser L."/>
            <person name="Kyrpides N."/>
            <person name="Ivanova N."/>
            <person name="Ovchinnikova G."/>
            <person name="Pagani I."/>
            <person name="Klotz M.G."/>
            <person name="Dispirito A.A."/>
            <person name="Murrell J.C."/>
            <person name="Dunfield P."/>
            <person name="Kalyuzhnaya M.G."/>
            <person name="Svenning M."/>
            <person name="Trotsenko Y.A."/>
            <person name="Stein L.Y."/>
            <person name="Woyke T."/>
        </authorList>
    </citation>
    <scope>NUCLEOTIDE SEQUENCE [LARGE SCALE GENOMIC DNA]</scope>
    <source>
        <strain evidence="3">ATCC BAA-1195 / DSM 17260 / SV96</strain>
    </source>
</reference>
<keyword evidence="1" id="KW-0472">Membrane</keyword>
<keyword evidence="1" id="KW-1133">Transmembrane helix</keyword>
<evidence type="ECO:0000313" key="3">
    <source>
        <dbReference type="Proteomes" id="UP000004664"/>
    </source>
</evidence>
<name>G3J2I4_METTV</name>
<organism evidence="2 3">
    <name type="scientific">Methylobacter tundripaludum (strain ATCC BAA-1195 / DSM 17260 / SV96)</name>
    <dbReference type="NCBI Taxonomy" id="697282"/>
    <lineage>
        <taxon>Bacteria</taxon>
        <taxon>Pseudomonadati</taxon>
        <taxon>Pseudomonadota</taxon>
        <taxon>Gammaproteobacteria</taxon>
        <taxon>Methylococcales</taxon>
        <taxon>Methylococcaceae</taxon>
        <taxon>Methylobacter</taxon>
    </lineage>
</organism>
<keyword evidence="3" id="KW-1185">Reference proteome</keyword>
<dbReference type="EMBL" id="JH109154">
    <property type="protein sequence ID" value="EGW19940.1"/>
    <property type="molecule type" value="Genomic_DNA"/>
</dbReference>
<feature type="transmembrane region" description="Helical" evidence="1">
    <location>
        <begin position="6"/>
        <end position="23"/>
    </location>
</feature>
<protein>
    <submittedName>
        <fullName evidence="2">Uncharacterized protein</fullName>
    </submittedName>
</protein>